<dbReference type="PANTHER" id="PTHR11012:SF30">
    <property type="entry name" value="PROTEIN KINASE-LIKE DOMAIN-CONTAINING"/>
    <property type="match status" value="1"/>
</dbReference>
<reference evidence="3" key="2">
    <citation type="submission" date="2024-04" db="EMBL/GenBank/DDBJ databases">
        <authorList>
            <person name="Chen Y."/>
            <person name="Shah S."/>
            <person name="Dougan E. K."/>
            <person name="Thang M."/>
            <person name="Chan C."/>
        </authorList>
    </citation>
    <scope>NUCLEOTIDE SEQUENCE [LARGE SCALE GENOMIC DNA]</scope>
</reference>
<dbReference type="InterPro" id="IPR002575">
    <property type="entry name" value="Aminoglycoside_PTrfase"/>
</dbReference>
<protein>
    <submittedName>
        <fullName evidence="4">Aminoglycoside phosphotransferase domain-containing protein</fullName>
    </submittedName>
</protein>
<reference evidence="2" key="1">
    <citation type="submission" date="2022-10" db="EMBL/GenBank/DDBJ databases">
        <authorList>
            <person name="Chen Y."/>
            <person name="Dougan E. K."/>
            <person name="Chan C."/>
            <person name="Rhodes N."/>
            <person name="Thang M."/>
        </authorList>
    </citation>
    <scope>NUCLEOTIDE SEQUENCE</scope>
</reference>
<comment type="caution">
    <text evidence="2">The sequence shown here is derived from an EMBL/GenBank/DDBJ whole genome shotgun (WGS) entry which is preliminary data.</text>
</comment>
<dbReference type="Gene3D" id="3.90.1200.10">
    <property type="match status" value="1"/>
</dbReference>
<evidence type="ECO:0000313" key="5">
    <source>
        <dbReference type="Proteomes" id="UP001152797"/>
    </source>
</evidence>
<dbReference type="EMBL" id="CAMXCT030002034">
    <property type="protein sequence ID" value="CAL4782411.1"/>
    <property type="molecule type" value="Genomic_DNA"/>
</dbReference>
<sequence>MGSVDEVQVKSKDDSVSFVVKTVGSHKKLDDELALVDHMSYYNEATFYEQNLSDSICAAGALCPKALLVDRTEDGELTICMTKLPGRGFSRNPEQTRQALQWLAKLHALFWGKPADEVVKSGVAERACFWDLSRRQIELRRMPKDVLRHAAKGIDARLQADKMMTMCHGDPKGANIMYDETEGVSFYDFQWFGKAPASKDLAYFFGVAAHGLSGEETERELLKFYHEELCKLLEAKSISPPNFEYLWNSYHLALCDLGRWMVGGFSFGNTRLIFGHVKALTTALAGLDSEQACQEKIFKLYPP</sequence>
<feature type="domain" description="Aminoglycoside phosphotransferase" evidence="1">
    <location>
        <begin position="48"/>
        <end position="205"/>
    </location>
</feature>
<gene>
    <name evidence="2" type="ORF">C1SCF055_LOCUS21696</name>
</gene>
<evidence type="ECO:0000313" key="2">
    <source>
        <dbReference type="EMBL" id="CAI3995099.1"/>
    </source>
</evidence>
<evidence type="ECO:0000259" key="1">
    <source>
        <dbReference type="Pfam" id="PF01636"/>
    </source>
</evidence>
<keyword evidence="5" id="KW-1185">Reference proteome</keyword>
<accession>A0A9P1CMV5</accession>
<dbReference type="PANTHER" id="PTHR11012">
    <property type="entry name" value="PROTEIN KINASE-LIKE DOMAIN-CONTAINING"/>
    <property type="match status" value="1"/>
</dbReference>
<proteinExistence type="predicted"/>
<dbReference type="Pfam" id="PF01636">
    <property type="entry name" value="APH"/>
    <property type="match status" value="1"/>
</dbReference>
<dbReference type="InterPro" id="IPR011009">
    <property type="entry name" value="Kinase-like_dom_sf"/>
</dbReference>
<dbReference type="SUPFAM" id="SSF56112">
    <property type="entry name" value="Protein kinase-like (PK-like)"/>
    <property type="match status" value="1"/>
</dbReference>
<evidence type="ECO:0000313" key="4">
    <source>
        <dbReference type="EMBL" id="CAL4782411.1"/>
    </source>
</evidence>
<dbReference type="EMBL" id="CAMXCT020002034">
    <property type="protein sequence ID" value="CAL1148474.1"/>
    <property type="molecule type" value="Genomic_DNA"/>
</dbReference>
<dbReference type="EMBL" id="CAMXCT010002034">
    <property type="protein sequence ID" value="CAI3995099.1"/>
    <property type="molecule type" value="Genomic_DNA"/>
</dbReference>
<dbReference type="OrthoDB" id="411145at2759"/>
<organism evidence="2">
    <name type="scientific">Cladocopium goreaui</name>
    <dbReference type="NCBI Taxonomy" id="2562237"/>
    <lineage>
        <taxon>Eukaryota</taxon>
        <taxon>Sar</taxon>
        <taxon>Alveolata</taxon>
        <taxon>Dinophyceae</taxon>
        <taxon>Suessiales</taxon>
        <taxon>Symbiodiniaceae</taxon>
        <taxon>Cladocopium</taxon>
    </lineage>
</organism>
<evidence type="ECO:0000313" key="3">
    <source>
        <dbReference type="EMBL" id="CAL1148474.1"/>
    </source>
</evidence>
<name>A0A9P1CMV5_9DINO</name>
<dbReference type="Proteomes" id="UP001152797">
    <property type="component" value="Unassembled WGS sequence"/>
</dbReference>
<dbReference type="AlphaFoldDB" id="A0A9P1CMV5"/>